<dbReference type="OrthoDB" id="4843387at2759"/>
<accession>A0A164PZB9</accession>
<reference evidence="2 3" key="1">
    <citation type="submission" date="2016-03" db="EMBL/GenBank/DDBJ databases">
        <title>EvidentialGene: Evidence-directed Construction of Genes on Genomes.</title>
        <authorList>
            <person name="Gilbert D.G."/>
            <person name="Choi J.-H."/>
            <person name="Mockaitis K."/>
            <person name="Colbourne J."/>
            <person name="Pfrender M."/>
        </authorList>
    </citation>
    <scope>NUCLEOTIDE SEQUENCE [LARGE SCALE GENOMIC DNA]</scope>
    <source>
        <strain evidence="2 3">Xinb3</strain>
        <tissue evidence="2">Complete organism</tissue>
    </source>
</reference>
<organism evidence="2 3">
    <name type="scientific">Daphnia magna</name>
    <dbReference type="NCBI Taxonomy" id="35525"/>
    <lineage>
        <taxon>Eukaryota</taxon>
        <taxon>Metazoa</taxon>
        <taxon>Ecdysozoa</taxon>
        <taxon>Arthropoda</taxon>
        <taxon>Crustacea</taxon>
        <taxon>Branchiopoda</taxon>
        <taxon>Diplostraca</taxon>
        <taxon>Cladocera</taxon>
        <taxon>Anomopoda</taxon>
        <taxon>Daphniidae</taxon>
        <taxon>Daphnia</taxon>
    </lineage>
</organism>
<evidence type="ECO:0000313" key="3">
    <source>
        <dbReference type="Proteomes" id="UP000076858"/>
    </source>
</evidence>
<dbReference type="Pfam" id="PF13358">
    <property type="entry name" value="DDE_3"/>
    <property type="match status" value="1"/>
</dbReference>
<dbReference type="InterPro" id="IPR038717">
    <property type="entry name" value="Tc1-like_DDE_dom"/>
</dbReference>
<dbReference type="STRING" id="35525.A0A164PZB9"/>
<gene>
    <name evidence="2" type="ORF">APZ42_029029</name>
</gene>
<feature type="domain" description="Tc1-like transposase DDE" evidence="1">
    <location>
        <begin position="64"/>
        <end position="163"/>
    </location>
</feature>
<dbReference type="InterPro" id="IPR036397">
    <property type="entry name" value="RNaseH_sf"/>
</dbReference>
<dbReference type="GO" id="GO:0003676">
    <property type="term" value="F:nucleic acid binding"/>
    <property type="evidence" value="ECO:0007669"/>
    <property type="project" value="InterPro"/>
</dbReference>
<evidence type="ECO:0000259" key="1">
    <source>
        <dbReference type="Pfam" id="PF13358"/>
    </source>
</evidence>
<dbReference type="Proteomes" id="UP000076858">
    <property type="component" value="Unassembled WGS sequence"/>
</dbReference>
<keyword evidence="3" id="KW-1185">Reference proteome</keyword>
<dbReference type="Gene3D" id="3.30.420.10">
    <property type="entry name" value="Ribonuclease H-like superfamily/Ribonuclease H"/>
    <property type="match status" value="1"/>
</dbReference>
<comment type="caution">
    <text evidence="2">The sequence shown here is derived from an EMBL/GenBank/DDBJ whole genome shotgun (WGS) entry which is preliminary data.</text>
</comment>
<dbReference type="AlphaFoldDB" id="A0A164PZB9"/>
<sequence length="212" mass="24625">MANFVPILDVETKRQRKSFATKYLDLYDDNFWNAVVFSDEQRFIYNASGEISLYAGDHLATIPNSVAVWGAISQGNFNNVLKKIHGRMDSRQYMELLNQNVVPYCQDNPLIHDYFPVHTALSVRQFLKAHSVTVLEDWPKKSGDIMPLETVWLDMIDRLTERNVLAFDTSQLWSHLVELWERLSLEGYFSQLISTMPNRLRIVIAQNGAWIR</sequence>
<name>A0A164PZB9_9CRUS</name>
<dbReference type="EMBL" id="LRGB01002499">
    <property type="protein sequence ID" value="KZS07288.1"/>
    <property type="molecule type" value="Genomic_DNA"/>
</dbReference>
<evidence type="ECO:0000313" key="2">
    <source>
        <dbReference type="EMBL" id="KZS07288.1"/>
    </source>
</evidence>
<proteinExistence type="predicted"/>
<protein>
    <recommendedName>
        <fullName evidence="1">Tc1-like transposase DDE domain-containing protein</fullName>
    </recommendedName>
</protein>